<accession>A0A0L6VBA1</accession>
<protein>
    <submittedName>
        <fullName evidence="3">Uncharacterized protein</fullName>
    </submittedName>
</protein>
<organism evidence="3 4">
    <name type="scientific">Puccinia sorghi</name>
    <dbReference type="NCBI Taxonomy" id="27349"/>
    <lineage>
        <taxon>Eukaryota</taxon>
        <taxon>Fungi</taxon>
        <taxon>Dikarya</taxon>
        <taxon>Basidiomycota</taxon>
        <taxon>Pucciniomycotina</taxon>
        <taxon>Pucciniomycetes</taxon>
        <taxon>Pucciniales</taxon>
        <taxon>Pucciniaceae</taxon>
        <taxon>Puccinia</taxon>
    </lineage>
</organism>
<feature type="transmembrane region" description="Helical" evidence="2">
    <location>
        <begin position="20"/>
        <end position="40"/>
    </location>
</feature>
<dbReference type="VEuPathDB" id="FungiDB:VP01_2172g1"/>
<name>A0A0L6VBA1_9BASI</name>
<keyword evidence="2" id="KW-1133">Transmembrane helix</keyword>
<reference evidence="3 4" key="1">
    <citation type="submission" date="2015-08" db="EMBL/GenBank/DDBJ databases">
        <title>Next Generation Sequencing and Analysis of the Genome of Puccinia sorghi L Schw, the Causal Agent of Maize Common Rust.</title>
        <authorList>
            <person name="Rochi L."/>
            <person name="Burguener G."/>
            <person name="Darino M."/>
            <person name="Turjanski A."/>
            <person name="Kreff E."/>
            <person name="Dieguez M.J."/>
            <person name="Sacco F."/>
        </authorList>
    </citation>
    <scope>NUCLEOTIDE SEQUENCE [LARGE SCALE GENOMIC DNA]</scope>
    <source>
        <strain evidence="3 4">RO10H11247</strain>
    </source>
</reference>
<keyword evidence="2" id="KW-0812">Transmembrane</keyword>
<keyword evidence="2" id="KW-0472">Membrane</keyword>
<evidence type="ECO:0000313" key="3">
    <source>
        <dbReference type="EMBL" id="KNZ57385.1"/>
    </source>
</evidence>
<sequence length="412" mass="46862">MPPIGTHKQVKEFRMTWKLIFFFFLYIWLHLWYCFCILGLPNLVILGPLYARDQTAPEDRKELGDIFTSTVCAIKWTGNDSPMPAEDIDNEEWPYSPTQALPEGQTQHDLGATSEHADLTNELQTSGRKRKVTLDEDAEFSCDPPGSLGRSTIHSGSQSSANMITTRNNKTVRKTNKLEDKTLGNSIAKTLNSFARMNMPGELSFHERKKRKYGDIIGGSKGPSVQGAYKTYPIDNFFSLISTYIGDKFPFLIYLVVKMQNLDKLLFNSMSAHEASNLNIRTHYNNFHIEGERNKNSSRANLFYHHTRALHQSHMPLLIPFCNIQHTPIHINARAAEFLLLMTQGKLVSVFQRRFNTPIVCSTTTCCNDKRLNFLCGRSKYPSRGFLKAGTITGLHRYPESPIRYSSGSKYS</sequence>
<proteinExistence type="predicted"/>
<gene>
    <name evidence="3" type="ORF">VP01_2172g1</name>
</gene>
<dbReference type="EMBL" id="LAVV01007028">
    <property type="protein sequence ID" value="KNZ57385.1"/>
    <property type="molecule type" value="Genomic_DNA"/>
</dbReference>
<keyword evidence="4" id="KW-1185">Reference proteome</keyword>
<dbReference type="Proteomes" id="UP000037035">
    <property type="component" value="Unassembled WGS sequence"/>
</dbReference>
<evidence type="ECO:0000256" key="2">
    <source>
        <dbReference type="SAM" id="Phobius"/>
    </source>
</evidence>
<feature type="region of interest" description="Disordered" evidence="1">
    <location>
        <begin position="137"/>
        <end position="161"/>
    </location>
</feature>
<feature type="compositionally biased region" description="Polar residues" evidence="1">
    <location>
        <begin position="149"/>
        <end position="161"/>
    </location>
</feature>
<evidence type="ECO:0000313" key="4">
    <source>
        <dbReference type="Proteomes" id="UP000037035"/>
    </source>
</evidence>
<evidence type="ECO:0000256" key="1">
    <source>
        <dbReference type="SAM" id="MobiDB-lite"/>
    </source>
</evidence>
<dbReference type="AlphaFoldDB" id="A0A0L6VBA1"/>
<comment type="caution">
    <text evidence="3">The sequence shown here is derived from an EMBL/GenBank/DDBJ whole genome shotgun (WGS) entry which is preliminary data.</text>
</comment>